<dbReference type="Proteomes" id="UP000824469">
    <property type="component" value="Unassembled WGS sequence"/>
</dbReference>
<evidence type="ECO:0000313" key="4">
    <source>
        <dbReference type="Proteomes" id="UP000824469"/>
    </source>
</evidence>
<feature type="compositionally biased region" description="Polar residues" evidence="1">
    <location>
        <begin position="46"/>
        <end position="56"/>
    </location>
</feature>
<evidence type="ECO:0000259" key="2">
    <source>
        <dbReference type="PROSITE" id="PS51279"/>
    </source>
</evidence>
<dbReference type="PROSITE" id="PS51279">
    <property type="entry name" value="BCNT_C"/>
    <property type="match status" value="1"/>
</dbReference>
<dbReference type="PANTHER" id="PTHR48295:SF1">
    <property type="entry name" value="SWR1-COMPLEX PROTEIN 5"/>
    <property type="match status" value="1"/>
</dbReference>
<proteinExistence type="predicted"/>
<organism evidence="3 4">
    <name type="scientific">Taxus chinensis</name>
    <name type="common">Chinese yew</name>
    <name type="synonym">Taxus wallichiana var. chinensis</name>
    <dbReference type="NCBI Taxonomy" id="29808"/>
    <lineage>
        <taxon>Eukaryota</taxon>
        <taxon>Viridiplantae</taxon>
        <taxon>Streptophyta</taxon>
        <taxon>Embryophyta</taxon>
        <taxon>Tracheophyta</taxon>
        <taxon>Spermatophyta</taxon>
        <taxon>Pinopsida</taxon>
        <taxon>Pinidae</taxon>
        <taxon>Conifers II</taxon>
        <taxon>Cupressales</taxon>
        <taxon>Taxaceae</taxon>
        <taxon>Taxus</taxon>
    </lineage>
</organism>
<gene>
    <name evidence="3" type="ORF">KI387_032676</name>
</gene>
<reference evidence="3 4" key="1">
    <citation type="journal article" date="2021" name="Nat. Plants">
        <title>The Taxus genome provides insights into paclitaxel biosynthesis.</title>
        <authorList>
            <person name="Xiong X."/>
            <person name="Gou J."/>
            <person name="Liao Q."/>
            <person name="Li Y."/>
            <person name="Zhou Q."/>
            <person name="Bi G."/>
            <person name="Li C."/>
            <person name="Du R."/>
            <person name="Wang X."/>
            <person name="Sun T."/>
            <person name="Guo L."/>
            <person name="Liang H."/>
            <person name="Lu P."/>
            <person name="Wu Y."/>
            <person name="Zhang Z."/>
            <person name="Ro D.K."/>
            <person name="Shang Y."/>
            <person name="Huang S."/>
            <person name="Yan J."/>
        </authorList>
    </citation>
    <scope>NUCLEOTIDE SEQUENCE [LARGE SCALE GENOMIC DNA]</scope>
    <source>
        <strain evidence="3">Ta-2019</strain>
    </source>
</reference>
<dbReference type="AlphaFoldDB" id="A0AA38C236"/>
<feature type="region of interest" description="Disordered" evidence="1">
    <location>
        <begin position="46"/>
        <end position="80"/>
    </location>
</feature>
<feature type="non-terminal residue" evidence="3">
    <location>
        <position position="272"/>
    </location>
</feature>
<name>A0AA38C236_TAXCH</name>
<dbReference type="EMBL" id="JAHRHJ020003813">
    <property type="protein sequence ID" value="KAH9288559.1"/>
    <property type="molecule type" value="Genomic_DNA"/>
</dbReference>
<dbReference type="InterPro" id="IPR011421">
    <property type="entry name" value="BCNT-C"/>
</dbReference>
<dbReference type="InterPro" id="IPR027124">
    <property type="entry name" value="Swc5/CFDP1/2"/>
</dbReference>
<dbReference type="Pfam" id="PF07572">
    <property type="entry name" value="BCNT"/>
    <property type="match status" value="1"/>
</dbReference>
<dbReference type="PANTHER" id="PTHR48295">
    <property type="entry name" value="CRANIOFACIAL DEVELOPMENT PROTEIN 1"/>
    <property type="match status" value="1"/>
</dbReference>
<dbReference type="OMA" id="QSKRRHD"/>
<evidence type="ECO:0000256" key="1">
    <source>
        <dbReference type="SAM" id="MobiDB-lite"/>
    </source>
</evidence>
<keyword evidence="4" id="KW-1185">Reference proteome</keyword>
<accession>A0AA38C236</accession>
<comment type="caution">
    <text evidence="3">The sequence shown here is derived from an EMBL/GenBank/DDBJ whole genome shotgun (WGS) entry which is preliminary data.</text>
</comment>
<feature type="domain" description="BCNT-C" evidence="2">
    <location>
        <begin position="184"/>
        <end position="264"/>
    </location>
</feature>
<protein>
    <recommendedName>
        <fullName evidence="2">BCNT-C domain-containing protein</fullName>
    </recommendedName>
</protein>
<evidence type="ECO:0000313" key="3">
    <source>
        <dbReference type="EMBL" id="KAH9288559.1"/>
    </source>
</evidence>
<sequence length="272" mass="30208">SAKRRDDEVVISGASRGGNMAVDPLAQVKADARKARINAVWEQLNSNGSTKMSTSVPKKFNAGENKPKHQKSTPGWMVSLGMAPKKPPLIDLNSNNTLLSGEGLELKMQQEARSKENDEASEESRKIAAAALAAVKQTSAAGKGGKIEVSEVREFAGEEVKLRKFVDPNSKEAQMAQEKAKMQASSSSGLDALLEKLSKKRKLNILDKSRKDWGEFKEEKGLEEELDAYNKSGDKYLDKMSFLQKADLREFERERELRLAQQARRRADSQRD</sequence>